<organism evidence="1 2">
    <name type="scientific">Neisseria zalophi</name>
    <dbReference type="NCBI Taxonomy" id="640030"/>
    <lineage>
        <taxon>Bacteria</taxon>
        <taxon>Pseudomonadati</taxon>
        <taxon>Pseudomonadota</taxon>
        <taxon>Betaproteobacteria</taxon>
        <taxon>Neisseriales</taxon>
        <taxon>Neisseriaceae</taxon>
        <taxon>Neisseria</taxon>
    </lineage>
</organism>
<reference evidence="1 2" key="1">
    <citation type="submission" date="2018-08" db="EMBL/GenBank/DDBJ databases">
        <title>Neisseria zalophi ATCC BAA-2455 complete genome.</title>
        <authorList>
            <person name="Veseli I.A."/>
            <person name="Buttler R."/>
            <person name="Mascarenhas dos Santos A.C."/>
            <person name="Pombert J.-F."/>
        </authorList>
    </citation>
    <scope>NUCLEOTIDE SEQUENCE [LARGE SCALE GENOMIC DNA]</scope>
    <source>
        <strain evidence="1 2">ATCC BAA-2455</strain>
    </source>
</reference>
<dbReference type="RefSeq" id="WP_151050951.1">
    <property type="nucleotide sequence ID" value="NZ_CP031700.1"/>
</dbReference>
<evidence type="ECO:0000313" key="1">
    <source>
        <dbReference type="EMBL" id="QEY26034.1"/>
    </source>
</evidence>
<dbReference type="Pfam" id="PF04325">
    <property type="entry name" value="DUF465"/>
    <property type="match status" value="1"/>
</dbReference>
<keyword evidence="2" id="KW-1185">Reference proteome</keyword>
<dbReference type="Gene3D" id="6.10.280.50">
    <property type="match status" value="1"/>
</dbReference>
<sequence>MFPEYRDLISKLKQEDTHFARLFEEHNQLDDKITGLTNNPVTEGLDEIEELKKQKLHLKDQLYDILVKADKEAK</sequence>
<dbReference type="AlphaFoldDB" id="A0A5J6PUW6"/>
<gene>
    <name evidence="1" type="ORF">D0T92_05485</name>
</gene>
<dbReference type="InterPro" id="IPR007420">
    <property type="entry name" value="DUF465"/>
</dbReference>
<dbReference type="OrthoDB" id="5616367at2"/>
<evidence type="ECO:0000313" key="2">
    <source>
        <dbReference type="Proteomes" id="UP000325713"/>
    </source>
</evidence>
<protein>
    <submittedName>
        <fullName evidence="1">DUF465 domain-containing protein</fullName>
    </submittedName>
</protein>
<dbReference type="KEGG" id="nzl:D0T92_05485"/>
<dbReference type="Proteomes" id="UP000325713">
    <property type="component" value="Chromosome"/>
</dbReference>
<dbReference type="EMBL" id="CP031700">
    <property type="protein sequence ID" value="QEY26034.1"/>
    <property type="molecule type" value="Genomic_DNA"/>
</dbReference>
<dbReference type="InterPro" id="IPR038444">
    <property type="entry name" value="DUF465_sf"/>
</dbReference>
<name>A0A5J6PUW6_9NEIS</name>
<accession>A0A5J6PUW6</accession>
<proteinExistence type="predicted"/>